<dbReference type="HOGENOM" id="CLU_796641_0_0_6"/>
<dbReference type="Proteomes" id="UP000005953">
    <property type="component" value="Unassembled WGS sequence"/>
</dbReference>
<dbReference type="EMBL" id="AAOE01000006">
    <property type="protein sequence ID" value="EAR10012.1"/>
    <property type="molecule type" value="Genomic_DNA"/>
</dbReference>
<evidence type="ECO:0000313" key="1">
    <source>
        <dbReference type="EMBL" id="EAR10012.1"/>
    </source>
</evidence>
<sequence>MLKGYSIKEDFRIEKFSDIEHIEHIVEDREYHISYSQVEKFLTPDLKPDVTLSFVDSDYPLGVEIYVSHKSDKRKIKKGNDQNAWLVEIDISSFIKNKGWTNEDFEKAVLRETERQTYLSHPEKEKIAAELRKRAKENLIKERLRRKERAKDSLSSFYPLNEKYKINSPGQNQKSIFEGKEKKAKGVISSSRDIVFVINHMTGKRTIYRNSNPKIRDPAVENWKKALIDYNRPLDVLTRLGFEDISHCFRYWGSPPFYTIVTMVYLVYKRELLSVDEFNQAWEDMLMKNDLVVPDFSKFDEFKMLSSKIQVEVLELEEAPLIVFDRLMKNWDRINQELKLRGVISDET</sequence>
<keyword evidence="2" id="KW-1185">Reference proteome</keyword>
<accession>A4BCT0</accession>
<organism evidence="1 2">
    <name type="scientific">Reinekea blandensis MED297</name>
    <dbReference type="NCBI Taxonomy" id="314283"/>
    <lineage>
        <taxon>Bacteria</taxon>
        <taxon>Pseudomonadati</taxon>
        <taxon>Pseudomonadota</taxon>
        <taxon>Gammaproteobacteria</taxon>
        <taxon>Oceanospirillales</taxon>
        <taxon>Saccharospirillaceae</taxon>
        <taxon>Reinekea</taxon>
    </lineage>
</organism>
<reference evidence="1 2" key="1">
    <citation type="submission" date="2006-02" db="EMBL/GenBank/DDBJ databases">
        <authorList>
            <person name="Pinhassi J."/>
            <person name="Pedros-Alio C."/>
            <person name="Ferriera S."/>
            <person name="Johnson J."/>
            <person name="Kravitz S."/>
            <person name="Halpern A."/>
            <person name="Remington K."/>
            <person name="Beeson K."/>
            <person name="Tran B."/>
            <person name="Rogers Y.-H."/>
            <person name="Friedman R."/>
            <person name="Venter J.C."/>
        </authorList>
    </citation>
    <scope>NUCLEOTIDE SEQUENCE [LARGE SCALE GENOMIC DNA]</scope>
    <source>
        <strain evidence="1 2">MED297</strain>
    </source>
</reference>
<evidence type="ECO:0000313" key="2">
    <source>
        <dbReference type="Proteomes" id="UP000005953"/>
    </source>
</evidence>
<dbReference type="AlphaFoldDB" id="A4BCT0"/>
<protein>
    <submittedName>
        <fullName evidence="1">Uncharacterized protein</fullName>
    </submittedName>
</protein>
<gene>
    <name evidence="1" type="ORF">MED297_07986</name>
</gene>
<comment type="caution">
    <text evidence="1">The sequence shown here is derived from an EMBL/GenBank/DDBJ whole genome shotgun (WGS) entry which is preliminary data.</text>
</comment>
<name>A4BCT0_9GAMM</name>
<proteinExistence type="predicted"/>